<dbReference type="AlphaFoldDB" id="A0A2H0LRN8"/>
<gene>
    <name evidence="13" type="ORF">COV74_02520</name>
</gene>
<keyword evidence="8" id="KW-0350">Heme biosynthesis</keyword>
<feature type="transmembrane region" description="Helical" evidence="12">
    <location>
        <begin position="219"/>
        <end position="243"/>
    </location>
</feature>
<keyword evidence="4" id="KW-0479">Metal-binding</keyword>
<dbReference type="Pfam" id="PF02628">
    <property type="entry name" value="COX15-CtaA"/>
    <property type="match status" value="2"/>
</dbReference>
<dbReference type="GO" id="GO:0046872">
    <property type="term" value="F:metal ion binding"/>
    <property type="evidence" value="ECO:0007669"/>
    <property type="project" value="UniProtKB-KW"/>
</dbReference>
<proteinExistence type="predicted"/>
<evidence type="ECO:0000256" key="7">
    <source>
        <dbReference type="ARBA" id="ARBA00023004"/>
    </source>
</evidence>
<name>A0A2H0LRN8_9BACT</name>
<evidence type="ECO:0000256" key="2">
    <source>
        <dbReference type="ARBA" id="ARBA00022475"/>
    </source>
</evidence>
<feature type="transmembrane region" description="Helical" evidence="12">
    <location>
        <begin position="118"/>
        <end position="137"/>
    </location>
</feature>
<dbReference type="InterPro" id="IPR003780">
    <property type="entry name" value="COX15/CtaA_fam"/>
</dbReference>
<feature type="transmembrane region" description="Helical" evidence="12">
    <location>
        <begin position="58"/>
        <end position="79"/>
    </location>
</feature>
<evidence type="ECO:0000256" key="8">
    <source>
        <dbReference type="ARBA" id="ARBA00023133"/>
    </source>
</evidence>
<evidence type="ECO:0000256" key="4">
    <source>
        <dbReference type="ARBA" id="ARBA00022723"/>
    </source>
</evidence>
<keyword evidence="9 12" id="KW-0472">Membrane</keyword>
<evidence type="ECO:0000256" key="3">
    <source>
        <dbReference type="ARBA" id="ARBA00022692"/>
    </source>
</evidence>
<evidence type="ECO:0000256" key="5">
    <source>
        <dbReference type="ARBA" id="ARBA00022989"/>
    </source>
</evidence>
<dbReference type="Proteomes" id="UP000230859">
    <property type="component" value="Unassembled WGS sequence"/>
</dbReference>
<evidence type="ECO:0000256" key="9">
    <source>
        <dbReference type="ARBA" id="ARBA00023136"/>
    </source>
</evidence>
<accession>A0A2H0LRN8</accession>
<feature type="transmembrane region" description="Helical" evidence="12">
    <location>
        <begin position="182"/>
        <end position="207"/>
    </location>
</feature>
<feature type="transmembrane region" description="Helical" evidence="12">
    <location>
        <begin position="263"/>
        <end position="281"/>
    </location>
</feature>
<evidence type="ECO:0000313" key="14">
    <source>
        <dbReference type="Proteomes" id="UP000230859"/>
    </source>
</evidence>
<comment type="caution">
    <text evidence="13">The sequence shown here is derived from an EMBL/GenBank/DDBJ whole genome shotgun (WGS) entry which is preliminary data.</text>
</comment>
<dbReference type="PANTHER" id="PTHR35457">
    <property type="entry name" value="HEME A SYNTHASE"/>
    <property type="match status" value="1"/>
</dbReference>
<reference evidence="13 14" key="1">
    <citation type="submission" date="2017-09" db="EMBL/GenBank/DDBJ databases">
        <title>Depth-based differentiation of microbial function through sediment-hosted aquifers and enrichment of novel symbionts in the deep terrestrial subsurface.</title>
        <authorList>
            <person name="Probst A.J."/>
            <person name="Ladd B."/>
            <person name="Jarett J.K."/>
            <person name="Geller-Mcgrath D.E."/>
            <person name="Sieber C.M."/>
            <person name="Emerson J.B."/>
            <person name="Anantharaman K."/>
            <person name="Thomas B.C."/>
            <person name="Malmstrom R."/>
            <person name="Stieglmeier M."/>
            <person name="Klingl A."/>
            <person name="Woyke T."/>
            <person name="Ryan C.M."/>
            <person name="Banfield J.F."/>
        </authorList>
    </citation>
    <scope>NUCLEOTIDE SEQUENCE [LARGE SCALE GENOMIC DNA]</scope>
    <source>
        <strain evidence="13">CG11_big_fil_rev_8_21_14_0_20_45_26</strain>
    </source>
</reference>
<keyword evidence="7" id="KW-0408">Iron</keyword>
<evidence type="ECO:0000256" key="6">
    <source>
        <dbReference type="ARBA" id="ARBA00023002"/>
    </source>
</evidence>
<feature type="transmembrane region" description="Helical" evidence="12">
    <location>
        <begin position="158"/>
        <end position="176"/>
    </location>
</feature>
<evidence type="ECO:0000256" key="11">
    <source>
        <dbReference type="ARBA" id="ARBA00023444"/>
    </source>
</evidence>
<dbReference type="InterPro" id="IPR050450">
    <property type="entry name" value="COX15/CtaA_HemeA_synthase"/>
</dbReference>
<evidence type="ECO:0000256" key="10">
    <source>
        <dbReference type="ARBA" id="ARBA00023157"/>
    </source>
</evidence>
<evidence type="ECO:0000313" key="13">
    <source>
        <dbReference type="EMBL" id="PIQ87037.1"/>
    </source>
</evidence>
<comment type="subcellular location">
    <subcellularLocation>
        <location evidence="1">Membrane</location>
        <topology evidence="1">Multi-pass membrane protein</topology>
    </subcellularLocation>
</comment>
<keyword evidence="6" id="KW-0560">Oxidoreductase</keyword>
<keyword evidence="3 12" id="KW-0812">Transmembrane</keyword>
<feature type="transmembrane region" description="Helical" evidence="12">
    <location>
        <begin position="91"/>
        <end position="112"/>
    </location>
</feature>
<dbReference type="GO" id="GO:0016020">
    <property type="term" value="C:membrane"/>
    <property type="evidence" value="ECO:0007669"/>
    <property type="project" value="UniProtKB-SubCell"/>
</dbReference>
<comment type="pathway">
    <text evidence="11">Porphyrin-containing compound metabolism.</text>
</comment>
<evidence type="ECO:0008006" key="15">
    <source>
        <dbReference type="Google" id="ProtNLM"/>
    </source>
</evidence>
<dbReference type="PANTHER" id="PTHR35457:SF1">
    <property type="entry name" value="HEME A SYNTHASE"/>
    <property type="match status" value="1"/>
</dbReference>
<dbReference type="GO" id="GO:0006784">
    <property type="term" value="P:heme A biosynthetic process"/>
    <property type="evidence" value="ECO:0007669"/>
    <property type="project" value="InterPro"/>
</dbReference>
<keyword evidence="10" id="KW-1015">Disulfide bond</keyword>
<protein>
    <recommendedName>
        <fullName evidence="15">Cytochrome oxidase assembly protein</fullName>
    </recommendedName>
</protein>
<dbReference type="EMBL" id="PCVY01000022">
    <property type="protein sequence ID" value="PIQ87037.1"/>
    <property type="molecule type" value="Genomic_DNA"/>
</dbReference>
<keyword evidence="2" id="KW-1003">Cell membrane</keyword>
<keyword evidence="5 12" id="KW-1133">Transmembrane helix</keyword>
<evidence type="ECO:0000256" key="1">
    <source>
        <dbReference type="ARBA" id="ARBA00004141"/>
    </source>
</evidence>
<evidence type="ECO:0000256" key="12">
    <source>
        <dbReference type="SAM" id="Phobius"/>
    </source>
</evidence>
<sequence length="303" mass="33312">MNIWLRRYTKILTGLTFGLVIAGGLVTSTGSGLAVPDWPLSYGQLMPPMVGGIRFEHSHRLIASLIGFMTLLLTFWIGWREKRRWMRWMSIGALGMVVFQGILGGMTVLFLLPAPLSIFHGCLAQTFFAWLVVLAYGQSKEWQSKEMIRTGVTALKQFLLIAFGFVYAQLVLGAAIRHTHNHLLLIPHLIGALIVLVLAIAILVHVLRHHSAESRLTKPAIFLFALVIAQLLLGMGSFVYTVVFPKSDLPASLSQVFFVTGHQSLGALILAACVFLTARVFRLDPHAGHEKIATGLLRPSGAP</sequence>
<dbReference type="GO" id="GO:0016491">
    <property type="term" value="F:oxidoreductase activity"/>
    <property type="evidence" value="ECO:0007669"/>
    <property type="project" value="UniProtKB-KW"/>
</dbReference>
<organism evidence="13 14">
    <name type="scientific">Candidatus Abzuiibacterium crystallinum</name>
    <dbReference type="NCBI Taxonomy" id="1974748"/>
    <lineage>
        <taxon>Bacteria</taxon>
        <taxon>Pseudomonadati</taxon>
        <taxon>Candidatus Omnitrophota</taxon>
        <taxon>Candidatus Abzuiibacterium</taxon>
    </lineage>
</organism>